<evidence type="ECO:0000313" key="2">
    <source>
        <dbReference type="EMBL" id="PDT19768.1"/>
    </source>
</evidence>
<keyword evidence="3" id="KW-1185">Reference proteome</keyword>
<name>A0ABX4JI83_9HYPH</name>
<comment type="caution">
    <text evidence="2">The sequence shown here is derived from an EMBL/GenBank/DDBJ whole genome shotgun (WGS) entry which is preliminary data.</text>
</comment>
<feature type="region of interest" description="Disordered" evidence="1">
    <location>
        <begin position="65"/>
        <end position="133"/>
    </location>
</feature>
<sequence>MGTNGNDRGEAMPDEVSLQAASSLAKKPTPLSVIPGLEPRIHALAAGGRRVDARVKPAVARFVPMAAPHPNPLPVLTGRGDVPSEMSSRSGEGAASSLLPVNTGRRWRQPDEGPASPISCLAKALPPMDGATW</sequence>
<evidence type="ECO:0000313" key="3">
    <source>
        <dbReference type="Proteomes" id="UP000219914"/>
    </source>
</evidence>
<accession>A0ABX4JI83</accession>
<proteinExistence type="predicted"/>
<protein>
    <submittedName>
        <fullName evidence="2">Uncharacterized protein</fullName>
    </submittedName>
</protein>
<feature type="region of interest" description="Disordered" evidence="1">
    <location>
        <begin position="1"/>
        <end position="29"/>
    </location>
</feature>
<organism evidence="2 3">
    <name type="scientific">Rhizobium hidalgonense</name>
    <dbReference type="NCBI Taxonomy" id="1538159"/>
    <lineage>
        <taxon>Bacteria</taxon>
        <taxon>Pseudomonadati</taxon>
        <taxon>Pseudomonadota</taxon>
        <taxon>Alphaproteobacteria</taxon>
        <taxon>Hyphomicrobiales</taxon>
        <taxon>Rhizobiaceae</taxon>
        <taxon>Rhizobium/Agrobacterium group</taxon>
        <taxon>Rhizobium</taxon>
    </lineage>
</organism>
<dbReference type="EMBL" id="NWSY01000035">
    <property type="protein sequence ID" value="PDT19768.1"/>
    <property type="molecule type" value="Genomic_DNA"/>
</dbReference>
<gene>
    <name evidence="2" type="ORF">CO674_30950</name>
</gene>
<reference evidence="2 3" key="1">
    <citation type="submission" date="2017-09" db="EMBL/GenBank/DDBJ databases">
        <title>Comparative genomics of rhizobia isolated from Phaseolus vulgaris in China.</title>
        <authorList>
            <person name="Tong W."/>
        </authorList>
    </citation>
    <scope>NUCLEOTIDE SEQUENCE [LARGE SCALE GENOMIC DNA]</scope>
    <source>
        <strain evidence="2 3">FH14</strain>
    </source>
</reference>
<dbReference type="Proteomes" id="UP000219914">
    <property type="component" value="Unassembled WGS sequence"/>
</dbReference>
<evidence type="ECO:0000256" key="1">
    <source>
        <dbReference type="SAM" id="MobiDB-lite"/>
    </source>
</evidence>